<name>H8G4P1_9PSEU</name>
<reference evidence="3 4" key="1">
    <citation type="journal article" date="2012" name="Stand. Genomic Sci.">
        <title>Genome sequence of the soil bacterium Saccharomonospora azurea type strain (NA-128(T)).</title>
        <authorList>
            <person name="Klenk H.P."/>
            <person name="Held B."/>
            <person name="Lucas S."/>
            <person name="Lapidus A."/>
            <person name="Copeland A."/>
            <person name="Hammon N."/>
            <person name="Pitluck S."/>
            <person name="Goodwin L.A."/>
            <person name="Han C."/>
            <person name="Tapia R."/>
            <person name="Brambilla E.M."/>
            <person name="Potter G."/>
            <person name="Land M."/>
            <person name="Ivanova N."/>
            <person name="Rohde M."/>
            <person name="Goker M."/>
            <person name="Detter J.C."/>
            <person name="Kyrpides N.C."/>
            <person name="Woyke T."/>
        </authorList>
    </citation>
    <scope>NUCLEOTIDE SEQUENCE [LARGE SCALE GENOMIC DNA]</scope>
    <source>
        <strain evidence="3 4">NA-128</strain>
    </source>
</reference>
<protein>
    <submittedName>
        <fullName evidence="3">Uncharacterized protein</fullName>
    </submittedName>
</protein>
<feature type="region of interest" description="Disordered" evidence="1">
    <location>
        <begin position="1"/>
        <end position="33"/>
    </location>
</feature>
<evidence type="ECO:0000313" key="3">
    <source>
        <dbReference type="EMBL" id="EHY89144.1"/>
    </source>
</evidence>
<keyword evidence="2" id="KW-0472">Membrane</keyword>
<keyword evidence="2" id="KW-0812">Transmembrane</keyword>
<feature type="compositionally biased region" description="Basic and acidic residues" evidence="1">
    <location>
        <begin position="9"/>
        <end position="30"/>
    </location>
</feature>
<organism evidence="3 4">
    <name type="scientific">Saccharomonospora azurea NA-128</name>
    <dbReference type="NCBI Taxonomy" id="882081"/>
    <lineage>
        <taxon>Bacteria</taxon>
        <taxon>Bacillati</taxon>
        <taxon>Actinomycetota</taxon>
        <taxon>Actinomycetes</taxon>
        <taxon>Pseudonocardiales</taxon>
        <taxon>Pseudonocardiaceae</taxon>
        <taxon>Saccharomonospora</taxon>
    </lineage>
</organism>
<evidence type="ECO:0000256" key="1">
    <source>
        <dbReference type="SAM" id="MobiDB-lite"/>
    </source>
</evidence>
<feature type="compositionally biased region" description="Acidic residues" evidence="1">
    <location>
        <begin position="209"/>
        <end position="219"/>
    </location>
</feature>
<gene>
    <name evidence="3" type="ORF">SacazDRAFT_02233</name>
</gene>
<dbReference type="AlphaFoldDB" id="H8G4P1"/>
<accession>H8G4P1</accession>
<sequence>MGSPSGSRGMKDDRTKVENTDSQQSEKSEKSGLSPVQVAAAALAAVTAAFLCSTLGVYGTVVGAGLLSVVTTVGSELFMRSLERTKNAARVVAGRRKREAAHQDLDRTVYLPAVTQQRWDEHAAAMERTRVLASPGPVENSRARRQWWRRRGPVLAATSALAFVIGMLVVTGYEGVTGKALSGDGSTTVSSIVRGDGQVGGDRTPPEVNDPDGEREDTDGSTSTSVPEEEPDERRGGGAVEETPSETPRENEPSQPAQPSQPTQPSETTSVPQEPSDQQPAPTTEAQEERAPSDREN</sequence>
<feature type="region of interest" description="Disordered" evidence="1">
    <location>
        <begin position="179"/>
        <end position="297"/>
    </location>
</feature>
<dbReference type="HOGENOM" id="CLU_080915_0_0_11"/>
<feature type="transmembrane region" description="Helical" evidence="2">
    <location>
        <begin position="57"/>
        <end position="78"/>
    </location>
</feature>
<feature type="compositionally biased region" description="Low complexity" evidence="1">
    <location>
        <begin position="253"/>
        <end position="273"/>
    </location>
</feature>
<evidence type="ECO:0000256" key="2">
    <source>
        <dbReference type="SAM" id="Phobius"/>
    </source>
</evidence>
<keyword evidence="2" id="KW-1133">Transmembrane helix</keyword>
<feature type="compositionally biased region" description="Basic and acidic residues" evidence="1">
    <location>
        <begin position="287"/>
        <end position="297"/>
    </location>
</feature>
<proteinExistence type="predicted"/>
<evidence type="ECO:0000313" key="4">
    <source>
        <dbReference type="Proteomes" id="UP000004705"/>
    </source>
</evidence>
<feature type="transmembrane region" description="Helical" evidence="2">
    <location>
        <begin position="154"/>
        <end position="173"/>
    </location>
</feature>
<dbReference type="EMBL" id="CM001466">
    <property type="protein sequence ID" value="EHY89144.1"/>
    <property type="molecule type" value="Genomic_DNA"/>
</dbReference>
<dbReference type="Proteomes" id="UP000004705">
    <property type="component" value="Chromosome"/>
</dbReference>
<keyword evidence="4" id="KW-1185">Reference proteome</keyword>
<feature type="compositionally biased region" description="Polar residues" evidence="1">
    <location>
        <begin position="275"/>
        <end position="285"/>
    </location>
</feature>